<evidence type="ECO:0000259" key="1">
    <source>
        <dbReference type="Pfam" id="PF25974"/>
    </source>
</evidence>
<dbReference type="InterPro" id="IPR052986">
    <property type="entry name" value="VLIG_GTPase"/>
</dbReference>
<dbReference type="PANTHER" id="PTHR14819:SF5">
    <property type="entry name" value="INTERFERON-INDUCED VERY LARGE GTPASE 1"/>
    <property type="match status" value="1"/>
</dbReference>
<dbReference type="OrthoDB" id="1597724at2759"/>
<evidence type="ECO:0000313" key="2">
    <source>
        <dbReference type="EMBL" id="KAJ8382551.1"/>
    </source>
</evidence>
<gene>
    <name evidence="2" type="ORF">SKAU_G00033290</name>
</gene>
<proteinExistence type="predicted"/>
<dbReference type="AlphaFoldDB" id="A0A9Q1GFF9"/>
<dbReference type="InterPro" id="IPR058641">
    <property type="entry name" value="GVIN1_dom"/>
</dbReference>
<evidence type="ECO:0000313" key="3">
    <source>
        <dbReference type="Proteomes" id="UP001152622"/>
    </source>
</evidence>
<dbReference type="Proteomes" id="UP001152622">
    <property type="component" value="Chromosome 1"/>
</dbReference>
<reference evidence="2" key="1">
    <citation type="journal article" date="2023" name="Science">
        <title>Genome structures resolve the early diversification of teleost fishes.</title>
        <authorList>
            <person name="Parey E."/>
            <person name="Louis A."/>
            <person name="Montfort J."/>
            <person name="Bouchez O."/>
            <person name="Roques C."/>
            <person name="Iampietro C."/>
            <person name="Lluch J."/>
            <person name="Castinel A."/>
            <person name="Donnadieu C."/>
            <person name="Desvignes T."/>
            <person name="Floi Bucao C."/>
            <person name="Jouanno E."/>
            <person name="Wen M."/>
            <person name="Mejri S."/>
            <person name="Dirks R."/>
            <person name="Jansen H."/>
            <person name="Henkel C."/>
            <person name="Chen W.J."/>
            <person name="Zahm M."/>
            <person name="Cabau C."/>
            <person name="Klopp C."/>
            <person name="Thompson A.W."/>
            <person name="Robinson-Rechavi M."/>
            <person name="Braasch I."/>
            <person name="Lecointre G."/>
            <person name="Bobe J."/>
            <person name="Postlethwait J.H."/>
            <person name="Berthelot C."/>
            <person name="Roest Crollius H."/>
            <person name="Guiguen Y."/>
        </authorList>
    </citation>
    <scope>NUCLEOTIDE SEQUENCE</scope>
    <source>
        <strain evidence="2">WJC10195</strain>
    </source>
</reference>
<dbReference type="Pfam" id="PF25974">
    <property type="entry name" value="URGCP_9th"/>
    <property type="match status" value="1"/>
</dbReference>
<keyword evidence="3" id="KW-1185">Reference proteome</keyword>
<sequence length="669" mass="78978">MVYNSLEEKYAAWSWELRKHAMEMHSELHNQIGSDLIQDVNAVNLTETFDKVYYPLQHEIEKYFKEDKDKDTLITWKANIHKRFRNLRSELIDGVAKKCRELISSNKHRFELDQRKTEYTAKLTKKSKALATDLKSQRLDDKKVTEEFDNLWGNWTADVAKAHIPKEAANVKHVVEATLQKQFENTPNILQKIKGVKENFEFNNEKHVSQSFWTYLTTSLKNVPNEIQQKVISSVNIYVTEKEHNKEDFHESFIYEILKVIEKTIREIECSTTKFQVTNEFQVDFSTHLCLNYVPRFQRMHETFNTRNNPLTYVKNQRDIYLKAFRNYYKGAKSVNIFVDFLCEHIKPGVLTAVNDKTSRQIADEMKNNNPAFNSNRSNLENHILKHLANKEDFSSFEEYIDNPKGYFKRFIKEKIENVCSDTGKQNIFHQKNLEILKSQILEASTAVTKEVEGKKGNASMWLDCFCKTAGKHMVINRYELRAIENEDIEDRQFLEDMMAKSLKEMMKDKKEADVETLKQKTTEYLFQQLQGCWAQCPFCTAICTNTIPNHDTEHSVQFHRCSALVGSYYENTNMFLVHFCTTAISSDKRFITYNPRKEIPYKTYRDAGEPFNRWSITPDGSEQHYWKWFICRFQVDWEEKKGYKFVGHGEIPDEWKTFTKESALEQLK</sequence>
<accession>A0A9Q1GFF9</accession>
<dbReference type="EMBL" id="JAINUF010000001">
    <property type="protein sequence ID" value="KAJ8382551.1"/>
    <property type="molecule type" value="Genomic_DNA"/>
</dbReference>
<feature type="domain" description="Interferon-induced very large GTPase 1" evidence="1">
    <location>
        <begin position="2"/>
        <end position="108"/>
    </location>
</feature>
<organism evidence="2 3">
    <name type="scientific">Synaphobranchus kaupii</name>
    <name type="common">Kaup's arrowtooth eel</name>
    <dbReference type="NCBI Taxonomy" id="118154"/>
    <lineage>
        <taxon>Eukaryota</taxon>
        <taxon>Metazoa</taxon>
        <taxon>Chordata</taxon>
        <taxon>Craniata</taxon>
        <taxon>Vertebrata</taxon>
        <taxon>Euteleostomi</taxon>
        <taxon>Actinopterygii</taxon>
        <taxon>Neopterygii</taxon>
        <taxon>Teleostei</taxon>
        <taxon>Anguilliformes</taxon>
        <taxon>Synaphobranchidae</taxon>
        <taxon>Synaphobranchus</taxon>
    </lineage>
</organism>
<name>A0A9Q1GFF9_SYNKA</name>
<protein>
    <recommendedName>
        <fullName evidence="1">Interferon-induced very large GTPase 1 domain-containing protein</fullName>
    </recommendedName>
</protein>
<comment type="caution">
    <text evidence="2">The sequence shown here is derived from an EMBL/GenBank/DDBJ whole genome shotgun (WGS) entry which is preliminary data.</text>
</comment>
<dbReference type="PANTHER" id="PTHR14819">
    <property type="entry name" value="GTP-BINDING"/>
    <property type="match status" value="1"/>
</dbReference>